<dbReference type="EMBL" id="SACP01000012">
    <property type="protein sequence ID" value="RVU17450.1"/>
    <property type="molecule type" value="Genomic_DNA"/>
</dbReference>
<feature type="transmembrane region" description="Helical" evidence="1">
    <location>
        <begin position="122"/>
        <end position="145"/>
    </location>
</feature>
<sequence length="429" mass="45862">MRQHPGSLVSGVAVTETGVLPRWRLILSRTLRQAWVRATLYCAGGVASALLAWEFQFLVPEDVALSVGADAVGNILSILASSMLTVTTFSLTVLVNALGTASSGVTPRATTLWSEDRRAHNALATFLGAFMFSVVGIIALSTRIYGPGGRLLLLAASVLVIGLIVVTLLRWMQQLTRFGRVGESIHLVEAAASRALRARRERPHLGGVAPDPARRQPEPVFPDRIGYVQHVDMAALTHALRERDVRLDVAVLPGSFVHPATPLAWVDAAMEAQARNEVRTAFLVEDDRSWEQDPRFGLSVLAEIGSKALPPTAADYGTAIAVIGAGLRVLSHWIPTSAPVPEPQHPRISVPALSADDLIEDFFHPLAREAGGIVQVLVRMQKALAALAALCPDRFGDPARRASALVAEHAAAALAVPSEKALVDALTVR</sequence>
<keyword evidence="1" id="KW-1133">Transmembrane helix</keyword>
<evidence type="ECO:0000313" key="3">
    <source>
        <dbReference type="Proteomes" id="UP000286997"/>
    </source>
</evidence>
<reference evidence="2 3" key="1">
    <citation type="submission" date="2019-01" db="EMBL/GenBank/DDBJ databases">
        <authorList>
            <person name="Chen W.-M."/>
        </authorList>
    </citation>
    <scope>NUCLEOTIDE SEQUENCE [LARGE SCALE GENOMIC DNA]</scope>
    <source>
        <strain evidence="2 3">TER-1</strain>
    </source>
</reference>
<evidence type="ECO:0000313" key="2">
    <source>
        <dbReference type="EMBL" id="RVU17450.1"/>
    </source>
</evidence>
<feature type="transmembrane region" description="Helical" evidence="1">
    <location>
        <begin position="75"/>
        <end position="101"/>
    </location>
</feature>
<dbReference type="Pfam" id="PF10011">
    <property type="entry name" value="DUF2254"/>
    <property type="match status" value="1"/>
</dbReference>
<dbReference type="AlphaFoldDB" id="A0A437P589"/>
<dbReference type="InterPro" id="IPR018723">
    <property type="entry name" value="DUF2254_membrane"/>
</dbReference>
<proteinExistence type="predicted"/>
<organism evidence="2 3">
    <name type="scientific">Methylobacterium oryzihabitans</name>
    <dbReference type="NCBI Taxonomy" id="2499852"/>
    <lineage>
        <taxon>Bacteria</taxon>
        <taxon>Pseudomonadati</taxon>
        <taxon>Pseudomonadota</taxon>
        <taxon>Alphaproteobacteria</taxon>
        <taxon>Hyphomicrobiales</taxon>
        <taxon>Methylobacteriaceae</taxon>
        <taxon>Methylobacterium</taxon>
    </lineage>
</organism>
<evidence type="ECO:0000256" key="1">
    <source>
        <dbReference type="SAM" id="Phobius"/>
    </source>
</evidence>
<dbReference type="OrthoDB" id="2955631at2"/>
<keyword evidence="1" id="KW-0472">Membrane</keyword>
<accession>A0A437P589</accession>
<dbReference type="Proteomes" id="UP000286997">
    <property type="component" value="Unassembled WGS sequence"/>
</dbReference>
<gene>
    <name evidence="2" type="ORF">EOE48_13760</name>
</gene>
<feature type="transmembrane region" description="Helical" evidence="1">
    <location>
        <begin position="34"/>
        <end position="55"/>
    </location>
</feature>
<keyword evidence="3" id="KW-1185">Reference proteome</keyword>
<name>A0A437P589_9HYPH</name>
<protein>
    <submittedName>
        <fullName evidence="2">DUF2254 domain-containing protein</fullName>
    </submittedName>
</protein>
<keyword evidence="1" id="KW-0812">Transmembrane</keyword>
<comment type="caution">
    <text evidence="2">The sequence shown here is derived from an EMBL/GenBank/DDBJ whole genome shotgun (WGS) entry which is preliminary data.</text>
</comment>
<feature type="transmembrane region" description="Helical" evidence="1">
    <location>
        <begin position="151"/>
        <end position="171"/>
    </location>
</feature>